<feature type="domain" description="Hydantoinase B/oxoprolinase" evidence="3">
    <location>
        <begin position="693"/>
        <end position="1197"/>
    </location>
</feature>
<dbReference type="Pfam" id="PF01968">
    <property type="entry name" value="Hydantoinase_A"/>
    <property type="match status" value="1"/>
</dbReference>
<dbReference type="PANTHER" id="PTHR11365:SF23">
    <property type="entry name" value="HYPOTHETICAL 5-OXOPROLINASE (EUROFUNG)-RELATED"/>
    <property type="match status" value="1"/>
</dbReference>
<organism evidence="6 7">
    <name type="scientific">Rhodovulum iodosum</name>
    <dbReference type="NCBI Taxonomy" id="68291"/>
    <lineage>
        <taxon>Bacteria</taxon>
        <taxon>Pseudomonadati</taxon>
        <taxon>Pseudomonadota</taxon>
        <taxon>Alphaproteobacteria</taxon>
        <taxon>Rhodobacterales</taxon>
        <taxon>Paracoccaceae</taxon>
        <taxon>Rhodovulum</taxon>
    </lineage>
</organism>
<gene>
    <name evidence="6" type="ORF">Ga0609869_000745</name>
</gene>
<keyword evidence="7" id="KW-1185">Reference proteome</keyword>
<accession>A0ABV3XSH1</accession>
<comment type="caution">
    <text evidence="6">The sequence shown here is derived from an EMBL/GenBank/DDBJ whole genome shotgun (WGS) entry which is preliminary data.</text>
</comment>
<evidence type="ECO:0000259" key="3">
    <source>
        <dbReference type="Pfam" id="PF02538"/>
    </source>
</evidence>
<evidence type="ECO:0000256" key="1">
    <source>
        <dbReference type="ARBA" id="ARBA00010403"/>
    </source>
</evidence>
<proteinExistence type="inferred from homology"/>
<dbReference type="InterPro" id="IPR003692">
    <property type="entry name" value="Hydantoinase_B"/>
</dbReference>
<dbReference type="InterPro" id="IPR008040">
    <property type="entry name" value="Hydant_A_N"/>
</dbReference>
<dbReference type="Proteomes" id="UP001560019">
    <property type="component" value="Unassembled WGS sequence"/>
</dbReference>
<dbReference type="Pfam" id="PF02538">
    <property type="entry name" value="Hydantoinase_B"/>
    <property type="match status" value="1"/>
</dbReference>
<dbReference type="RefSeq" id="WP_125407604.1">
    <property type="nucleotide sequence ID" value="NZ_JBEHHI010000001.1"/>
</dbReference>
<dbReference type="InterPro" id="IPR002821">
    <property type="entry name" value="Hydantoinase_A"/>
</dbReference>
<dbReference type="PANTHER" id="PTHR11365">
    <property type="entry name" value="5-OXOPROLINASE RELATED"/>
    <property type="match status" value="1"/>
</dbReference>
<feature type="domain" description="Hydantoinase/oxoprolinase N-terminal" evidence="4">
    <location>
        <begin position="8"/>
        <end position="186"/>
    </location>
</feature>
<protein>
    <submittedName>
        <fullName evidence="6">5-oxoprolinase (ATP-hydrolyzing)</fullName>
    </submittedName>
</protein>
<dbReference type="EMBL" id="JBEHHI010000001">
    <property type="protein sequence ID" value="MEX5727392.1"/>
    <property type="molecule type" value="Genomic_DNA"/>
</dbReference>
<evidence type="ECO:0000259" key="2">
    <source>
        <dbReference type="Pfam" id="PF01968"/>
    </source>
</evidence>
<name>A0ABV3XSH1_9RHOB</name>
<dbReference type="InterPro" id="IPR045079">
    <property type="entry name" value="Oxoprolinase-like"/>
</dbReference>
<evidence type="ECO:0000259" key="4">
    <source>
        <dbReference type="Pfam" id="PF05378"/>
    </source>
</evidence>
<reference evidence="6 7" key="1">
    <citation type="submission" date="2024-06" db="EMBL/GenBank/DDBJ databases">
        <title>Genome of Rhodovulum iodosum, a marine photoferrotroph.</title>
        <authorList>
            <person name="Bianchini G."/>
            <person name="Nikeleit V."/>
            <person name="Kappler A."/>
            <person name="Bryce C."/>
            <person name="Sanchez-Baracaldo P."/>
        </authorList>
    </citation>
    <scope>NUCLEOTIDE SEQUENCE [LARGE SCALE GENOMIC DNA]</scope>
    <source>
        <strain evidence="6 7">UT/N1</strain>
    </source>
</reference>
<dbReference type="Pfam" id="PF19278">
    <property type="entry name" value="Hydant_A_C"/>
    <property type="match status" value="1"/>
</dbReference>
<evidence type="ECO:0000313" key="7">
    <source>
        <dbReference type="Proteomes" id="UP001560019"/>
    </source>
</evidence>
<dbReference type="InterPro" id="IPR049517">
    <property type="entry name" value="ACX-like_C"/>
</dbReference>
<comment type="similarity">
    <text evidence="1">Belongs to the oxoprolinase family.</text>
</comment>
<feature type="domain" description="Hydantoinase A/oxoprolinase" evidence="2">
    <location>
        <begin position="206"/>
        <end position="499"/>
    </location>
</feature>
<dbReference type="Pfam" id="PF05378">
    <property type="entry name" value="Hydant_A_N"/>
    <property type="match status" value="1"/>
</dbReference>
<feature type="domain" description="Acetophenone carboxylase-like C-terminal" evidence="5">
    <location>
        <begin position="609"/>
        <end position="671"/>
    </location>
</feature>
<evidence type="ECO:0000313" key="6">
    <source>
        <dbReference type="EMBL" id="MEX5727392.1"/>
    </source>
</evidence>
<evidence type="ECO:0000259" key="5">
    <source>
        <dbReference type="Pfam" id="PF19278"/>
    </source>
</evidence>
<sequence>MSQGAWEFWIDRGGTFTDVVARAPDGRLLTHKLLSENPERYRDAAVQGIREVLGLGAGAPLPTGAIRAVKMGTTVATNALLERKGERVLLMITQGFGELLRIGYQTRPRLFDLHIVRPELLYEDVAEVAERLDAEGEVLTPLDEAAARAALQAAHDSGIRAVAIALMHAYLNPAHEDRLAEIASDVGFTQVSASHRASRLIKLVGRGDTTVVDAYLSPILRRYVDQVAGALDVGQGGADRLLFMQSNGGLTDAALFQGRDAILSGPAGGIVGMVKTAEAAGFDRLIGFDMGGTSTDVSHYAGRYERSFETEVAGVRMRAPMMDIHTVAAGGGSICKFEDGRFQVGPESAGADPGPACYRRGGPLTVTDCNVMLGKLNPGHFPAVFGPDGDQPLDVEAVRAQFAALAQDIAAATGEAPRTPEEVAEGFLRIAVENMANAIKKISVQRGHDVTGYTLQCFGGAGGQHACLVADALGMKRVFLHPFAGVLSAYGMGLAEIRAMEECQLDAPLAEIGQAERALADLRRRAVDAVAGQGVPEGAIRTVARAHLRYEGSHQTLEVTFGPADEMQADFEATHRARFGFASPDRALLFDMLDVEAIGETGEAPAAMAPAARPEVAARVPVHLAGETVELALYDRATLGAGTRIDGPAIITEPTGTNMVEPGWAASVDERGNLILEKVAAAPRPRAAGTEADPVVLEVMSNLFMSVAEQMGATLANTSWSVNIKERLDFSCAIFDAGGDLVANAPHVPVHLGSMSDSIKTVMRAFAGELREGDAFMLNSPFAGGTHLPDVTVVTPVFVEGEARFWLGARGHHADIGGRTPGSAPPDSRRIEEEGVVIEAMRLVDRGGFLEDEAQAALTAGPYPCRNVPHNMADLKAQVAANETGRRELSKVIAQYGADVVTAYTGHVQDNAEESVRRVIDRLRAGRFSYPMDHGATIEVAVRVDRAAREAVIDFTGTSAQHAGNYNAPLSICRAVVLYVFRTMVGSDIPLNEGCLKPLKIVVPDGSMLNPRPPAAVIAGNTEVSQAACNALYGALGVIAGSQATMNNFVWGNARFQNYETIAGGTGAGPGFDGCDAVQSHMTNTRMTDPEVLEKRFPVRLEEFSIRRGSGGAGRWSGGDGAVRRLRFLDGVTVTTLCSHREIPPFGVDGGAPGAVGENWAEYPDGRRVRLNGNDEIDLPADGLFEMRTPGGGGWGAA</sequence>